<dbReference type="RefSeq" id="WP_265143724.1">
    <property type="nucleotide sequence ID" value="NZ_JAPCHZ010000002.1"/>
</dbReference>
<dbReference type="EMBL" id="JAPCHZ010000002">
    <property type="protein sequence ID" value="MCW4451535.1"/>
    <property type="molecule type" value="Genomic_DNA"/>
</dbReference>
<reference evidence="1 2" key="1">
    <citation type="submission" date="2022-10" db="EMBL/GenBank/DDBJ databases">
        <title>Kaistella sp. BT-6-1-3.</title>
        <authorList>
            <person name="Ai J."/>
            <person name="Deng Z."/>
        </authorList>
    </citation>
    <scope>NUCLEOTIDE SEQUENCE [LARGE SCALE GENOMIC DNA]</scope>
    <source>
        <strain evidence="1 2">BT6-1-3</strain>
    </source>
</reference>
<keyword evidence="1" id="KW-0378">Hydrolase</keyword>
<dbReference type="GO" id="GO:0016787">
    <property type="term" value="F:hydrolase activity"/>
    <property type="evidence" value="ECO:0007669"/>
    <property type="project" value="UniProtKB-KW"/>
</dbReference>
<dbReference type="InterPro" id="IPR001130">
    <property type="entry name" value="TatD-like"/>
</dbReference>
<gene>
    <name evidence="1" type="ORF">OK344_04870</name>
</gene>
<dbReference type="Gene3D" id="3.20.20.140">
    <property type="entry name" value="Metal-dependent hydrolases"/>
    <property type="match status" value="1"/>
</dbReference>
<dbReference type="InterPro" id="IPR032466">
    <property type="entry name" value="Metal_Hydrolase"/>
</dbReference>
<comment type="caution">
    <text evidence="1">The sequence shown here is derived from an EMBL/GenBank/DDBJ whole genome shotgun (WGS) entry which is preliminary data.</text>
</comment>
<evidence type="ECO:0000313" key="1">
    <source>
        <dbReference type="EMBL" id="MCW4451535.1"/>
    </source>
</evidence>
<dbReference type="PIRSF" id="PIRSF005902">
    <property type="entry name" value="DNase_TatD"/>
    <property type="match status" value="1"/>
</dbReference>
<dbReference type="SUPFAM" id="SSF51556">
    <property type="entry name" value="Metallo-dependent hydrolases"/>
    <property type="match status" value="1"/>
</dbReference>
<organism evidence="1 2">
    <name type="scientific">Kaistella yananensis</name>
    <dbReference type="NCBI Taxonomy" id="2989820"/>
    <lineage>
        <taxon>Bacteria</taxon>
        <taxon>Pseudomonadati</taxon>
        <taxon>Bacteroidota</taxon>
        <taxon>Flavobacteriia</taxon>
        <taxon>Flavobacteriales</taxon>
        <taxon>Weeksellaceae</taxon>
        <taxon>Chryseobacterium group</taxon>
        <taxon>Kaistella</taxon>
    </lineage>
</organism>
<sequence>MGFFDFHHHDAGKNLGIYNLKFNEIPPENYFSAGIHPDAVADDFEEKLNWLLKISAHKNCVAIGECGLDGLIDVEEKLQQKAFLAQIEIANSLQKPLIIHCVKRFSQLLQFRKMAKVPMIVHGFNKRKTIGDDLLKNGFCLSFGKSVLYNVNLQEFLKDFPTEKLFLETDSSNFEIKELYQKVADLKKISLEDLTQKIKENLKNLQIPI</sequence>
<accession>A0ABT3JM60</accession>
<dbReference type="PANTHER" id="PTHR46124">
    <property type="entry name" value="D-AMINOACYL-TRNA DEACYLASE"/>
    <property type="match status" value="1"/>
</dbReference>
<dbReference type="PANTHER" id="PTHR46124:SF2">
    <property type="entry name" value="D-AMINOACYL-TRNA DEACYLASE"/>
    <property type="match status" value="1"/>
</dbReference>
<dbReference type="Proteomes" id="UP001209107">
    <property type="component" value="Unassembled WGS sequence"/>
</dbReference>
<keyword evidence="2" id="KW-1185">Reference proteome</keyword>
<proteinExistence type="predicted"/>
<dbReference type="Pfam" id="PF01026">
    <property type="entry name" value="TatD_DNase"/>
    <property type="match status" value="1"/>
</dbReference>
<protein>
    <submittedName>
        <fullName evidence="1">TatD family hydrolase</fullName>
    </submittedName>
</protein>
<evidence type="ECO:0000313" key="2">
    <source>
        <dbReference type="Proteomes" id="UP001209107"/>
    </source>
</evidence>
<name>A0ABT3JM60_9FLAO</name>